<comment type="caution">
    <text evidence="2">The sequence shown here is derived from an EMBL/GenBank/DDBJ whole genome shotgun (WGS) entry which is preliminary data.</text>
</comment>
<proteinExistence type="predicted"/>
<keyword evidence="3" id="KW-1185">Reference proteome</keyword>
<organism evidence="2 3">
    <name type="scientific">Microbacterium thalassium</name>
    <dbReference type="NCBI Taxonomy" id="362649"/>
    <lineage>
        <taxon>Bacteria</taxon>
        <taxon>Bacillati</taxon>
        <taxon>Actinomycetota</taxon>
        <taxon>Actinomycetes</taxon>
        <taxon>Micrococcales</taxon>
        <taxon>Microbacteriaceae</taxon>
        <taxon>Microbacterium</taxon>
    </lineage>
</organism>
<feature type="region of interest" description="Disordered" evidence="1">
    <location>
        <begin position="39"/>
        <end position="58"/>
    </location>
</feature>
<name>A0A7X0FMY2_9MICO</name>
<evidence type="ECO:0000256" key="1">
    <source>
        <dbReference type="SAM" id="MobiDB-lite"/>
    </source>
</evidence>
<keyword evidence="2" id="KW-0687">Ribonucleoprotein</keyword>
<keyword evidence="2" id="KW-0689">Ribosomal protein</keyword>
<accession>A0A7X0FMY2</accession>
<reference evidence="2 3" key="1">
    <citation type="submission" date="2020-08" db="EMBL/GenBank/DDBJ databases">
        <title>Sequencing the genomes of 1000 actinobacteria strains.</title>
        <authorList>
            <person name="Klenk H.-P."/>
        </authorList>
    </citation>
    <scope>NUCLEOTIDE SEQUENCE [LARGE SCALE GENOMIC DNA]</scope>
    <source>
        <strain evidence="2 3">DSM 12511</strain>
    </source>
</reference>
<dbReference type="AlphaFoldDB" id="A0A7X0FMY2"/>
<dbReference type="Proteomes" id="UP000537775">
    <property type="component" value="Unassembled WGS sequence"/>
</dbReference>
<dbReference type="RefSeq" id="WP_184749664.1">
    <property type="nucleotide sequence ID" value="NZ_BAAAJR010000003.1"/>
</dbReference>
<sequence length="58" mass="6208">MADAPTDTQPRCPGCGAPMTQVDGAWECTRCNDILTPTGPIRLPLADDPAADEDHWRG</sequence>
<evidence type="ECO:0000313" key="3">
    <source>
        <dbReference type="Proteomes" id="UP000537775"/>
    </source>
</evidence>
<gene>
    <name evidence="2" type="ORF">HD594_000724</name>
</gene>
<evidence type="ECO:0000313" key="2">
    <source>
        <dbReference type="EMBL" id="MBB6390411.1"/>
    </source>
</evidence>
<dbReference type="GO" id="GO:0005840">
    <property type="term" value="C:ribosome"/>
    <property type="evidence" value="ECO:0007669"/>
    <property type="project" value="UniProtKB-KW"/>
</dbReference>
<protein>
    <submittedName>
        <fullName evidence="2">Ribosomal protein L37AE/L43A</fullName>
    </submittedName>
</protein>
<dbReference type="EMBL" id="JACHML010000001">
    <property type="protein sequence ID" value="MBB6390411.1"/>
    <property type="molecule type" value="Genomic_DNA"/>
</dbReference>